<evidence type="ECO:0000313" key="9">
    <source>
        <dbReference type="EnsemblMetazoa" id="XP_024086115.1"/>
    </source>
</evidence>
<protein>
    <recommendedName>
        <fullName evidence="8">Sphingomyelin phosphodiesterase C-terminal domain-containing protein</fullName>
    </recommendedName>
</protein>
<keyword evidence="6" id="KW-0862">Zinc</keyword>
<reference evidence="9" key="1">
    <citation type="submission" date="2022-01" db="UniProtKB">
        <authorList>
            <consortium name="EnsemblMetazoa"/>
        </authorList>
    </citation>
    <scope>IDENTIFICATION</scope>
</reference>
<evidence type="ECO:0000313" key="10">
    <source>
        <dbReference type="Proteomes" id="UP000494040"/>
    </source>
</evidence>
<dbReference type="RefSeq" id="XP_024086115.1">
    <property type="nucleotide sequence ID" value="XM_024230347.1"/>
</dbReference>
<comment type="similarity">
    <text evidence="2">Belongs to the acid sphingomyelinase family.</text>
</comment>
<dbReference type="GO" id="GO:0008081">
    <property type="term" value="F:phosphoric diester hydrolase activity"/>
    <property type="evidence" value="ECO:0007669"/>
    <property type="project" value="TreeGrafter"/>
</dbReference>
<dbReference type="InterPro" id="IPR029052">
    <property type="entry name" value="Metallo-depent_PP-like"/>
</dbReference>
<dbReference type="Proteomes" id="UP000494040">
    <property type="component" value="Unassembled WGS sequence"/>
</dbReference>
<dbReference type="CDD" id="cd00842">
    <property type="entry name" value="MPP_ASMase"/>
    <property type="match status" value="1"/>
</dbReference>
<dbReference type="Gene3D" id="3.60.21.10">
    <property type="match status" value="1"/>
</dbReference>
<keyword evidence="3" id="KW-0479">Metal-binding</keyword>
<evidence type="ECO:0000256" key="3">
    <source>
        <dbReference type="ARBA" id="ARBA00022723"/>
    </source>
</evidence>
<dbReference type="Pfam" id="PF19272">
    <property type="entry name" value="ASMase_C"/>
    <property type="match status" value="1"/>
</dbReference>
<name>A0A8I6TLA2_CIMLE</name>
<keyword evidence="10" id="KW-1185">Reference proteome</keyword>
<dbReference type="GO" id="GO:0005615">
    <property type="term" value="C:extracellular space"/>
    <property type="evidence" value="ECO:0007669"/>
    <property type="project" value="TreeGrafter"/>
</dbReference>
<keyword evidence="5" id="KW-0378">Hydrolase</keyword>
<dbReference type="GO" id="GO:0046872">
    <property type="term" value="F:metal ion binding"/>
    <property type="evidence" value="ECO:0007669"/>
    <property type="project" value="UniProtKB-KW"/>
</dbReference>
<evidence type="ECO:0000256" key="2">
    <source>
        <dbReference type="ARBA" id="ARBA00008234"/>
    </source>
</evidence>
<sequence length="418" mass="47358">MHWDPSYLEKDGGCRRGLPGGSSKVPRALGEYSCDSPWALIESAVDAMNTIQGDIEFILWSGDSISDSVKQEEKFDAMNNLTELLKRTFNSQFVFPVLGHTDPPDIVKLGQLWKNWLPTEALLSFTKGGYYMIEMKSKKLKVIALNTNLWTSDNEVDKDPGGQWAWLEQLLAKSLRKDETVYLVGHVSPGYDERQGAPPRMGLAKIHNERYHEMVQKYSEVITGQFFGHLHSDTFRLVYNEHGEPISSIFLTPSITPKRTTSGANNPAIRLYTFDTDDGEIVNYMQYYMDLPKSNEANEAIWTLEYNFTRYYGLNAVSPDELHQLVQTFTSPEGMQLFGRYWMANSVRSYKLPTNTAWTNAHFCAITQLEYNQYQNCLSTRASALAASKMEPTESTSGVGRTFATCLLAIGYMLSVLR</sequence>
<dbReference type="EnsemblMetazoa" id="XM_024230347.1">
    <property type="protein sequence ID" value="XP_024086115.1"/>
    <property type="gene ID" value="LOC106673997"/>
</dbReference>
<evidence type="ECO:0000256" key="6">
    <source>
        <dbReference type="ARBA" id="ARBA00022833"/>
    </source>
</evidence>
<evidence type="ECO:0000256" key="1">
    <source>
        <dbReference type="ARBA" id="ARBA00001947"/>
    </source>
</evidence>
<feature type="domain" description="Sphingomyelin phosphodiesterase C-terminal" evidence="8">
    <location>
        <begin position="244"/>
        <end position="381"/>
    </location>
</feature>
<dbReference type="SUPFAM" id="SSF56300">
    <property type="entry name" value="Metallo-dependent phosphatases"/>
    <property type="match status" value="1"/>
</dbReference>
<accession>A0A8I6TLA2</accession>
<evidence type="ECO:0000256" key="5">
    <source>
        <dbReference type="ARBA" id="ARBA00022801"/>
    </source>
</evidence>
<dbReference type="KEGG" id="clec:106673997"/>
<keyword evidence="4" id="KW-0732">Signal</keyword>
<dbReference type="PANTHER" id="PTHR10340">
    <property type="entry name" value="SPHINGOMYELIN PHOSPHODIESTERASE"/>
    <property type="match status" value="1"/>
</dbReference>
<dbReference type="GeneID" id="106673997"/>
<dbReference type="InterPro" id="IPR045473">
    <property type="entry name" value="ASM_C"/>
</dbReference>
<dbReference type="PANTHER" id="PTHR10340:SF57">
    <property type="entry name" value="METALLOPHOS DOMAIN-CONTAINING PROTEIN"/>
    <property type="match status" value="1"/>
</dbReference>
<dbReference type="AlphaFoldDB" id="A0A8I6TLA2"/>
<evidence type="ECO:0000256" key="4">
    <source>
        <dbReference type="ARBA" id="ARBA00022729"/>
    </source>
</evidence>
<organism evidence="9 10">
    <name type="scientific">Cimex lectularius</name>
    <name type="common">Bed bug</name>
    <name type="synonym">Acanthia lectularia</name>
    <dbReference type="NCBI Taxonomy" id="79782"/>
    <lineage>
        <taxon>Eukaryota</taxon>
        <taxon>Metazoa</taxon>
        <taxon>Ecdysozoa</taxon>
        <taxon>Arthropoda</taxon>
        <taxon>Hexapoda</taxon>
        <taxon>Insecta</taxon>
        <taxon>Pterygota</taxon>
        <taxon>Neoptera</taxon>
        <taxon>Paraneoptera</taxon>
        <taxon>Hemiptera</taxon>
        <taxon>Heteroptera</taxon>
        <taxon>Panheteroptera</taxon>
        <taxon>Cimicomorpha</taxon>
        <taxon>Cimicidae</taxon>
        <taxon>Cimex</taxon>
    </lineage>
</organism>
<dbReference type="InterPro" id="IPR041805">
    <property type="entry name" value="ASMase/PPN1_MPP"/>
</dbReference>
<evidence type="ECO:0000259" key="8">
    <source>
        <dbReference type="Pfam" id="PF19272"/>
    </source>
</evidence>
<dbReference type="OrthoDB" id="348678at2759"/>
<dbReference type="OMA" id="TAWHCRS"/>
<comment type="cofactor">
    <cofactor evidence="1">
        <name>Zn(2+)</name>
        <dbReference type="ChEBI" id="CHEBI:29105"/>
    </cofactor>
</comment>
<keyword evidence="7" id="KW-0325">Glycoprotein</keyword>
<proteinExistence type="inferred from homology"/>
<evidence type="ECO:0000256" key="7">
    <source>
        <dbReference type="ARBA" id="ARBA00023180"/>
    </source>
</evidence>